<gene>
    <name evidence="20" type="primary">dnaE2_1</name>
    <name evidence="13" type="synonym">dnaE2</name>
    <name evidence="20" type="ORF">GCM10007854_04460</name>
</gene>
<dbReference type="InterPro" id="IPR004013">
    <property type="entry name" value="PHP_dom"/>
</dbReference>
<evidence type="ECO:0000256" key="8">
    <source>
        <dbReference type="ARBA" id="ARBA00022705"/>
    </source>
</evidence>
<dbReference type="PANTHER" id="PTHR32294">
    <property type="entry name" value="DNA POLYMERASE III SUBUNIT ALPHA"/>
    <property type="match status" value="1"/>
</dbReference>
<evidence type="ECO:0000256" key="13">
    <source>
        <dbReference type="HAMAP-Rule" id="MF_01902"/>
    </source>
</evidence>
<evidence type="ECO:0000256" key="10">
    <source>
        <dbReference type="ARBA" id="ARBA00022932"/>
    </source>
</evidence>
<feature type="compositionally biased region" description="Polar residues" evidence="14">
    <location>
        <begin position="1037"/>
        <end position="1049"/>
    </location>
</feature>
<keyword evidence="11 13" id="KW-0234">DNA repair</keyword>
<dbReference type="Pfam" id="PF01336">
    <property type="entry name" value="tRNA_anti-codon"/>
    <property type="match status" value="1"/>
</dbReference>
<accession>A0ABQ5UYP2</accession>
<keyword evidence="8 13" id="KW-0235">DNA replication</keyword>
<comment type="similarity">
    <text evidence="2 13">Belongs to the DNA polymerase type-C family. DnaE2 subfamily.</text>
</comment>
<dbReference type="Gene3D" id="1.10.150.870">
    <property type="match status" value="1"/>
</dbReference>
<evidence type="ECO:0000259" key="19">
    <source>
        <dbReference type="Pfam" id="PF17657"/>
    </source>
</evidence>
<reference evidence="20" key="1">
    <citation type="journal article" date="2014" name="Int. J. Syst. Evol. Microbiol.">
        <title>Complete genome of a new Firmicutes species belonging to the dominant human colonic microbiota ('Ruminococcus bicirculans') reveals two chromosomes and a selective capacity to utilize plant glucans.</title>
        <authorList>
            <consortium name="NISC Comparative Sequencing Program"/>
            <person name="Wegmann U."/>
            <person name="Louis P."/>
            <person name="Goesmann A."/>
            <person name="Henrissat B."/>
            <person name="Duncan S.H."/>
            <person name="Flint H.J."/>
        </authorList>
    </citation>
    <scope>NUCLEOTIDE SEQUENCE</scope>
    <source>
        <strain evidence="20">NBRC 108216</strain>
    </source>
</reference>
<dbReference type="InterPro" id="IPR040982">
    <property type="entry name" value="DNA_pol3_finger"/>
</dbReference>
<dbReference type="InterPro" id="IPR004365">
    <property type="entry name" value="NA-bd_OB_tRNA"/>
</dbReference>
<comment type="subcellular location">
    <subcellularLocation>
        <location evidence="1 13">Cytoplasm</location>
    </subcellularLocation>
</comment>
<evidence type="ECO:0000259" key="18">
    <source>
        <dbReference type="Pfam" id="PF14579"/>
    </source>
</evidence>
<comment type="function">
    <text evidence="13">DNA polymerase involved in damage-induced mutagenesis and translesion synthesis (TLS). It is not the major replicative DNA polymerase.</text>
</comment>
<evidence type="ECO:0000259" key="17">
    <source>
        <dbReference type="Pfam" id="PF07733"/>
    </source>
</evidence>
<evidence type="ECO:0000256" key="2">
    <source>
        <dbReference type="ARBA" id="ARBA00007391"/>
    </source>
</evidence>
<evidence type="ECO:0000256" key="5">
    <source>
        <dbReference type="ARBA" id="ARBA00022490"/>
    </source>
</evidence>
<evidence type="ECO:0000256" key="7">
    <source>
        <dbReference type="ARBA" id="ARBA00022695"/>
    </source>
</evidence>
<dbReference type="Pfam" id="PF02811">
    <property type="entry name" value="PHP"/>
    <property type="match status" value="1"/>
</dbReference>
<dbReference type="EC" id="2.7.7.7" evidence="3 13"/>
<dbReference type="RefSeq" id="WP_284369240.1">
    <property type="nucleotide sequence ID" value="NZ_BSNJ01000001.1"/>
</dbReference>
<feature type="domain" description="DNA polymerase helix-hairpin-helix motif" evidence="18">
    <location>
        <begin position="764"/>
        <end position="853"/>
    </location>
</feature>
<feature type="compositionally biased region" description="Basic and acidic residues" evidence="14">
    <location>
        <begin position="1058"/>
        <end position="1079"/>
    </location>
</feature>
<dbReference type="CDD" id="cd04485">
    <property type="entry name" value="DnaE_OBF"/>
    <property type="match status" value="1"/>
</dbReference>
<evidence type="ECO:0000256" key="6">
    <source>
        <dbReference type="ARBA" id="ARBA00022679"/>
    </source>
</evidence>
<keyword evidence="7 13" id="KW-0548">Nucleotidyltransferase</keyword>
<dbReference type="Gene3D" id="3.20.20.140">
    <property type="entry name" value="Metal-dependent hydrolases"/>
    <property type="match status" value="1"/>
</dbReference>
<feature type="domain" description="OB" evidence="15">
    <location>
        <begin position="933"/>
        <end position="1008"/>
    </location>
</feature>
<dbReference type="InterPro" id="IPR011708">
    <property type="entry name" value="DNA_pol3_alpha_NTPase_dom"/>
</dbReference>
<name>A0ABQ5UYP2_9PROT</name>
<reference evidence="20" key="2">
    <citation type="submission" date="2023-01" db="EMBL/GenBank/DDBJ databases">
        <title>Draft genome sequence of Algimonas porphyrae strain NBRC 108216.</title>
        <authorList>
            <person name="Sun Q."/>
            <person name="Mori K."/>
        </authorList>
    </citation>
    <scope>NUCLEOTIDE SEQUENCE</scope>
    <source>
        <strain evidence="20">NBRC 108216</strain>
    </source>
</reference>
<dbReference type="InterPro" id="IPR004805">
    <property type="entry name" value="DnaE2/DnaE/PolC"/>
</dbReference>
<feature type="domain" description="DNA polymerase III alpha subunit finger" evidence="19">
    <location>
        <begin position="525"/>
        <end position="691"/>
    </location>
</feature>
<evidence type="ECO:0000313" key="21">
    <source>
        <dbReference type="Proteomes" id="UP001161390"/>
    </source>
</evidence>
<evidence type="ECO:0000256" key="9">
    <source>
        <dbReference type="ARBA" id="ARBA00022763"/>
    </source>
</evidence>
<evidence type="ECO:0000256" key="11">
    <source>
        <dbReference type="ARBA" id="ARBA00023204"/>
    </source>
</evidence>
<dbReference type="CDD" id="cd07434">
    <property type="entry name" value="PHP_PolIIIA_DnaE2"/>
    <property type="match status" value="1"/>
</dbReference>
<evidence type="ECO:0000259" key="16">
    <source>
        <dbReference type="Pfam" id="PF02811"/>
    </source>
</evidence>
<keyword evidence="9 13" id="KW-0227">DNA damage</keyword>
<dbReference type="Pfam" id="PF07733">
    <property type="entry name" value="DNA_pol3_alpha"/>
    <property type="match status" value="1"/>
</dbReference>
<keyword evidence="6 13" id="KW-0808">Transferase</keyword>
<evidence type="ECO:0000256" key="12">
    <source>
        <dbReference type="ARBA" id="ARBA00049244"/>
    </source>
</evidence>
<dbReference type="Proteomes" id="UP001161390">
    <property type="component" value="Unassembled WGS sequence"/>
</dbReference>
<comment type="caution">
    <text evidence="20">The sequence shown here is derived from an EMBL/GenBank/DDBJ whole genome shotgun (WGS) entry which is preliminary data.</text>
</comment>
<dbReference type="Pfam" id="PF14579">
    <property type="entry name" value="HHH_6"/>
    <property type="match status" value="1"/>
</dbReference>
<evidence type="ECO:0000256" key="14">
    <source>
        <dbReference type="SAM" id="MobiDB-lite"/>
    </source>
</evidence>
<dbReference type="InterPro" id="IPR029460">
    <property type="entry name" value="DNAPol_HHH"/>
</dbReference>
<protein>
    <recommendedName>
        <fullName evidence="4 13">Error-prone DNA polymerase</fullName>
        <ecNumber evidence="3 13">2.7.7.7</ecNumber>
    </recommendedName>
</protein>
<evidence type="ECO:0000259" key="15">
    <source>
        <dbReference type="Pfam" id="PF01336"/>
    </source>
</evidence>
<keyword evidence="21" id="KW-1185">Reference proteome</keyword>
<feature type="domain" description="PHP" evidence="16">
    <location>
        <begin position="9"/>
        <end position="98"/>
    </location>
</feature>
<dbReference type="Pfam" id="PF17657">
    <property type="entry name" value="DNA_pol3_finger"/>
    <property type="match status" value="1"/>
</dbReference>
<evidence type="ECO:0000313" key="20">
    <source>
        <dbReference type="EMBL" id="GLQ19491.1"/>
    </source>
</evidence>
<dbReference type="InterPro" id="IPR023073">
    <property type="entry name" value="DnaE2"/>
</dbReference>
<comment type="catalytic activity">
    <reaction evidence="12 13">
        <text>DNA(n) + a 2'-deoxyribonucleoside 5'-triphosphate = DNA(n+1) + diphosphate</text>
        <dbReference type="Rhea" id="RHEA:22508"/>
        <dbReference type="Rhea" id="RHEA-COMP:17339"/>
        <dbReference type="Rhea" id="RHEA-COMP:17340"/>
        <dbReference type="ChEBI" id="CHEBI:33019"/>
        <dbReference type="ChEBI" id="CHEBI:61560"/>
        <dbReference type="ChEBI" id="CHEBI:173112"/>
        <dbReference type="EC" id="2.7.7.7"/>
    </reaction>
</comment>
<evidence type="ECO:0000256" key="1">
    <source>
        <dbReference type="ARBA" id="ARBA00004496"/>
    </source>
</evidence>
<dbReference type="PANTHER" id="PTHR32294:SF4">
    <property type="entry name" value="ERROR-PRONE DNA POLYMERASE"/>
    <property type="match status" value="1"/>
</dbReference>
<keyword evidence="10 13" id="KW-0239">DNA-directed DNA polymerase</keyword>
<evidence type="ECO:0000256" key="4">
    <source>
        <dbReference type="ARBA" id="ARBA00017273"/>
    </source>
</evidence>
<dbReference type="NCBIfam" id="NF004225">
    <property type="entry name" value="PRK05672.1"/>
    <property type="match status" value="1"/>
</dbReference>
<feature type="region of interest" description="Disordered" evidence="14">
    <location>
        <begin position="1026"/>
        <end position="1105"/>
    </location>
</feature>
<sequence length="1105" mass="122441">MAYAELDITTNFTFLTGASHPAELVARAAELGLTTIGVADRNSLSGIVRAFAAAQEQTVDLRVGARLVLRDGTTLLAYPKTLAGYASLTRLLTLGKRRAEKGECHLELEDVVSGLSETVLILRDPVQSVHAIPTVRDAFKGDLYLGMAPAYDGCDTDRFAMIAALGERESLPVVTLGNVLMHAAHRRKIADVLSCIRLGVGIDALGENALLNAERRLKSEFEMRRMFRLYPEAIDNTLRIARDCAFRLSELQYDYPDEVLDGLDPDTRLRNLTEDGLRWRYPGGVPDRVRALVEKELSLVARLSYAPYFLTVQDIVSYARSQGILCQGRGSAANSVVCFALGITEASPDVINMVFERFISDVRNEPPDIDVDFEHERREEVIQYIFAKYGRHRAAICSTVIHFRTRSSIGEVGKALGLSEDNIRALASKVWGWRDGAVTPERAKSVGLNPEAHRVALTLSIATELNGFPRHLSQHVGGFVITNGRLDALCPIENCAMPDRTIIEWDKNDIDVMGMMKIDVLALGMLTCVRKSFDMLRVWKGIDLTMANCPQEDPAVYDMICVADTLGVFQIESRAQMQFLPRMRPRTFYDLIIEVAIIRPGPIQGDMVHPYLKRRRGEEPVKYASPALEPALEKTLGIPLFQEQAMEIASIAAGFSASESDHLRRSLASSSGPGRIQIHRERFIQGCLENGYERDFAEAVFRQLEGFSGYGFPQSHAASFALIVYVSCWLKCHHPEVFGCGLLNSQPMGFYAPAQIVQDMERHGVDVRPVCAENSYWDCTLEPDGKGDLAVRLGFRQIKGIPESEAKWLTACRANGYAGIDALWRRAGLSQRTLSRLAHADAFHVYGINRREALWRIKALPKGGPLPLFAQAGEGLPDIASLLPELTCAQQVYEDYVSTRLTLREHPLTLLSDQLGPRAVSSALRDYPDGGRVTVCGLVVTRQRPGTASGVVFLSLEDEGGVSNIIVWGNTVFPKYRAEVMSGRLLRVHGIFQREGIVTNVIAEHIEDLSYLLDMLGDGDEAIYPGHDNADHVRAPVQSSTSIARNQKASHVPKPHQPAKDDPLGAEPKTDRSRDRKDVTAYYSHGAARHPRSQANKLFPSRDFR</sequence>
<dbReference type="EMBL" id="BSNJ01000001">
    <property type="protein sequence ID" value="GLQ19491.1"/>
    <property type="molecule type" value="Genomic_DNA"/>
</dbReference>
<dbReference type="HAMAP" id="MF_01902">
    <property type="entry name" value="DNApol_error_prone"/>
    <property type="match status" value="1"/>
</dbReference>
<feature type="domain" description="Bacterial DNA polymerase III alpha subunit NTPase" evidence="17">
    <location>
        <begin position="268"/>
        <end position="522"/>
    </location>
</feature>
<organism evidence="20 21">
    <name type="scientific">Algimonas porphyrae</name>
    <dbReference type="NCBI Taxonomy" id="1128113"/>
    <lineage>
        <taxon>Bacteria</taxon>
        <taxon>Pseudomonadati</taxon>
        <taxon>Pseudomonadota</taxon>
        <taxon>Alphaproteobacteria</taxon>
        <taxon>Maricaulales</taxon>
        <taxon>Robiginitomaculaceae</taxon>
        <taxon>Algimonas</taxon>
    </lineage>
</organism>
<proteinExistence type="inferred from homology"/>
<keyword evidence="5 13" id="KW-0963">Cytoplasm</keyword>
<evidence type="ECO:0000256" key="3">
    <source>
        <dbReference type="ARBA" id="ARBA00012417"/>
    </source>
</evidence>